<evidence type="ECO:0000313" key="2">
    <source>
        <dbReference type="Proteomes" id="UP000327013"/>
    </source>
</evidence>
<protein>
    <recommendedName>
        <fullName evidence="3">RNase H type-1 domain-containing protein</fullName>
    </recommendedName>
</protein>
<accession>A0A5N6R3L7</accession>
<dbReference type="Proteomes" id="UP000327013">
    <property type="component" value="Chromosome 5"/>
</dbReference>
<dbReference type="EMBL" id="CM017325">
    <property type="protein sequence ID" value="KAE8054993.1"/>
    <property type="molecule type" value="Genomic_DNA"/>
</dbReference>
<reference evidence="1 2" key="1">
    <citation type="submission" date="2019-06" db="EMBL/GenBank/DDBJ databases">
        <title>A chromosomal-level reference genome of Carpinus fangiana (Coryloideae, Betulaceae).</title>
        <authorList>
            <person name="Yang X."/>
            <person name="Wang Z."/>
            <person name="Zhang L."/>
            <person name="Hao G."/>
            <person name="Liu J."/>
            <person name="Yang Y."/>
        </authorList>
    </citation>
    <scope>NUCLEOTIDE SEQUENCE [LARGE SCALE GENOMIC DNA]</scope>
    <source>
        <strain evidence="1">Cfa_2016G</strain>
        <tissue evidence="1">Leaf</tissue>
    </source>
</reference>
<evidence type="ECO:0008006" key="3">
    <source>
        <dbReference type="Google" id="ProtNLM"/>
    </source>
</evidence>
<dbReference type="OrthoDB" id="1906820at2759"/>
<sequence length="76" mass="8073">MVKPPQGFIKVNSDASLDLRRKRMGLGVVARDYARKVVAVLCDLRDASMDSAGAEMMAALKAVVLWSCAFSRGGGG</sequence>
<proteinExistence type="predicted"/>
<name>A0A5N6R3L7_9ROSI</name>
<keyword evidence="2" id="KW-1185">Reference proteome</keyword>
<dbReference type="AlphaFoldDB" id="A0A5N6R3L7"/>
<organism evidence="1 2">
    <name type="scientific">Carpinus fangiana</name>
    <dbReference type="NCBI Taxonomy" id="176857"/>
    <lineage>
        <taxon>Eukaryota</taxon>
        <taxon>Viridiplantae</taxon>
        <taxon>Streptophyta</taxon>
        <taxon>Embryophyta</taxon>
        <taxon>Tracheophyta</taxon>
        <taxon>Spermatophyta</taxon>
        <taxon>Magnoliopsida</taxon>
        <taxon>eudicotyledons</taxon>
        <taxon>Gunneridae</taxon>
        <taxon>Pentapetalae</taxon>
        <taxon>rosids</taxon>
        <taxon>fabids</taxon>
        <taxon>Fagales</taxon>
        <taxon>Betulaceae</taxon>
        <taxon>Carpinus</taxon>
    </lineage>
</organism>
<gene>
    <name evidence="1" type="ORF">FH972_011868</name>
</gene>
<evidence type="ECO:0000313" key="1">
    <source>
        <dbReference type="EMBL" id="KAE8054993.1"/>
    </source>
</evidence>